<keyword evidence="3" id="KW-1185">Reference proteome</keyword>
<feature type="region of interest" description="Disordered" evidence="1">
    <location>
        <begin position="226"/>
        <end position="283"/>
    </location>
</feature>
<dbReference type="Proteomes" id="UP000248423">
    <property type="component" value="Unassembled WGS sequence"/>
</dbReference>
<feature type="region of interest" description="Disordered" evidence="1">
    <location>
        <begin position="67"/>
        <end position="133"/>
    </location>
</feature>
<dbReference type="EMBL" id="KZ826397">
    <property type="protein sequence ID" value="PYI02284.1"/>
    <property type="molecule type" value="Genomic_DNA"/>
</dbReference>
<feature type="non-terminal residue" evidence="2">
    <location>
        <position position="493"/>
    </location>
</feature>
<feature type="compositionally biased region" description="Pro residues" evidence="1">
    <location>
        <begin position="354"/>
        <end position="373"/>
    </location>
</feature>
<name>A0A319EEP8_ASPSB</name>
<evidence type="ECO:0000313" key="2">
    <source>
        <dbReference type="EMBL" id="PYI02284.1"/>
    </source>
</evidence>
<proteinExistence type="predicted"/>
<reference evidence="2 3" key="1">
    <citation type="submission" date="2018-02" db="EMBL/GenBank/DDBJ databases">
        <title>The genomes of Aspergillus section Nigri reveals drivers in fungal speciation.</title>
        <authorList>
            <consortium name="DOE Joint Genome Institute"/>
            <person name="Vesth T.C."/>
            <person name="Nybo J."/>
            <person name="Theobald S."/>
            <person name="Brandl J."/>
            <person name="Frisvad J.C."/>
            <person name="Nielsen K.F."/>
            <person name="Lyhne E.K."/>
            <person name="Kogle M.E."/>
            <person name="Kuo A."/>
            <person name="Riley R."/>
            <person name="Clum A."/>
            <person name="Nolan M."/>
            <person name="Lipzen A."/>
            <person name="Salamov A."/>
            <person name="Henrissat B."/>
            <person name="Wiebenga A."/>
            <person name="De vries R.P."/>
            <person name="Grigoriev I.V."/>
            <person name="Mortensen U.H."/>
            <person name="Andersen M.R."/>
            <person name="Baker S.E."/>
        </authorList>
    </citation>
    <scope>NUCLEOTIDE SEQUENCE [LARGE SCALE GENOMIC DNA]</scope>
    <source>
        <strain evidence="2 3">CBS 121057</strain>
    </source>
</reference>
<feature type="compositionally biased region" description="Polar residues" evidence="1">
    <location>
        <begin position="411"/>
        <end position="420"/>
    </location>
</feature>
<feature type="region of interest" description="Disordered" evidence="1">
    <location>
        <begin position="1"/>
        <end position="50"/>
    </location>
</feature>
<feature type="compositionally biased region" description="Pro residues" evidence="1">
    <location>
        <begin position="326"/>
        <end position="340"/>
    </location>
</feature>
<sequence>MAAPDDDPCPLSALFGRRLPADQSRRSSVSSSRHPIAAETHFQSPDSTPHARLAAMKMKYGDKIRDIRRISLGPSSPPAEQKPTLRNRLSGFLRPKSRGSKLESRPETPIPPSKPASLSNSMQPPSGHTRFYSLDHAIPNASSNLTALPRIPTPDSFRQAQNQPIFLPHASTPALPSPSPTPGDYFSPSTVPVYDPSRTPHNGSPERGRSASRTYVQELHFRSRSPNEFALRPEETTLPNTDESDPASGLGRFAHNPRTSRVGDQELPWKLSIPGLGGDIDEHGEDEVDYQREKTRVEFTAVLDTTTTTTDEKHHTTAPDRSLSPTPSPAPESTAPPAPSQPHDRPPSYVFSQLPPPPPLPLSQLPPSPPPLSQPSRSAPPGLEPKSMCKDETCATSIICHPPAPIPQRKPVTTTTNQLLPNPAPTPNKTQPYAHPHRPVPPRALVSSPIELPVPATDADTDTDSCSSSEPEIVMSSTAYPGQEWRPVGYMGY</sequence>
<gene>
    <name evidence="2" type="ORF">BO78DRAFT_400597</name>
</gene>
<dbReference type="AlphaFoldDB" id="A0A319EEP8"/>
<dbReference type="OrthoDB" id="5151921at2759"/>
<dbReference type="VEuPathDB" id="FungiDB:BO78DRAFT_400597"/>
<accession>A0A319EEP8</accession>
<feature type="compositionally biased region" description="Polar residues" evidence="1">
    <location>
        <begin position="116"/>
        <end position="126"/>
    </location>
</feature>
<evidence type="ECO:0000313" key="3">
    <source>
        <dbReference type="Proteomes" id="UP000248423"/>
    </source>
</evidence>
<protein>
    <submittedName>
        <fullName evidence="2">Uncharacterized protein</fullName>
    </submittedName>
</protein>
<feature type="region of interest" description="Disordered" evidence="1">
    <location>
        <begin position="301"/>
        <end position="493"/>
    </location>
</feature>
<feature type="region of interest" description="Disordered" evidence="1">
    <location>
        <begin position="168"/>
        <end position="212"/>
    </location>
</feature>
<dbReference type="STRING" id="1448318.A0A319EEP8"/>
<evidence type="ECO:0000256" key="1">
    <source>
        <dbReference type="SAM" id="MobiDB-lite"/>
    </source>
</evidence>
<organism evidence="2 3">
    <name type="scientific">Aspergillus sclerotiicarbonarius (strain CBS 121057 / IBT 28362)</name>
    <dbReference type="NCBI Taxonomy" id="1448318"/>
    <lineage>
        <taxon>Eukaryota</taxon>
        <taxon>Fungi</taxon>
        <taxon>Dikarya</taxon>
        <taxon>Ascomycota</taxon>
        <taxon>Pezizomycotina</taxon>
        <taxon>Eurotiomycetes</taxon>
        <taxon>Eurotiomycetidae</taxon>
        <taxon>Eurotiales</taxon>
        <taxon>Aspergillaceae</taxon>
        <taxon>Aspergillus</taxon>
        <taxon>Aspergillus subgen. Circumdati</taxon>
    </lineage>
</organism>